<dbReference type="AlphaFoldDB" id="A0AAD6ZAD1"/>
<evidence type="ECO:0000313" key="1">
    <source>
        <dbReference type="EMBL" id="KAJ7314174.1"/>
    </source>
</evidence>
<dbReference type="Proteomes" id="UP001218218">
    <property type="component" value="Unassembled WGS sequence"/>
</dbReference>
<accession>A0AAD6ZAD1</accession>
<feature type="non-terminal residue" evidence="1">
    <location>
        <position position="1"/>
    </location>
</feature>
<evidence type="ECO:0000313" key="2">
    <source>
        <dbReference type="Proteomes" id="UP001218218"/>
    </source>
</evidence>
<gene>
    <name evidence="1" type="ORF">DFH08DRAFT_716955</name>
</gene>
<comment type="caution">
    <text evidence="1">The sequence shown here is derived from an EMBL/GenBank/DDBJ whole genome shotgun (WGS) entry which is preliminary data.</text>
</comment>
<dbReference type="EMBL" id="JARIHO010000068">
    <property type="protein sequence ID" value="KAJ7314174.1"/>
    <property type="molecule type" value="Genomic_DNA"/>
</dbReference>
<name>A0AAD6ZAD1_9AGAR</name>
<reference evidence="1" key="1">
    <citation type="submission" date="2023-03" db="EMBL/GenBank/DDBJ databases">
        <title>Massive genome expansion in bonnet fungi (Mycena s.s.) driven by repeated elements and novel gene families across ecological guilds.</title>
        <authorList>
            <consortium name="Lawrence Berkeley National Laboratory"/>
            <person name="Harder C.B."/>
            <person name="Miyauchi S."/>
            <person name="Viragh M."/>
            <person name="Kuo A."/>
            <person name="Thoen E."/>
            <person name="Andreopoulos B."/>
            <person name="Lu D."/>
            <person name="Skrede I."/>
            <person name="Drula E."/>
            <person name="Henrissat B."/>
            <person name="Morin E."/>
            <person name="Kohler A."/>
            <person name="Barry K."/>
            <person name="LaButti K."/>
            <person name="Morin E."/>
            <person name="Salamov A."/>
            <person name="Lipzen A."/>
            <person name="Mereny Z."/>
            <person name="Hegedus B."/>
            <person name="Baldrian P."/>
            <person name="Stursova M."/>
            <person name="Weitz H."/>
            <person name="Taylor A."/>
            <person name="Grigoriev I.V."/>
            <person name="Nagy L.G."/>
            <person name="Martin F."/>
            <person name="Kauserud H."/>
        </authorList>
    </citation>
    <scope>NUCLEOTIDE SEQUENCE</scope>
    <source>
        <strain evidence="1">CBHHK002</strain>
    </source>
</reference>
<protein>
    <submittedName>
        <fullName evidence="1">Uncharacterized protein</fullName>
    </submittedName>
</protein>
<proteinExistence type="predicted"/>
<organism evidence="1 2">
    <name type="scientific">Mycena albidolilacea</name>
    <dbReference type="NCBI Taxonomy" id="1033008"/>
    <lineage>
        <taxon>Eukaryota</taxon>
        <taxon>Fungi</taxon>
        <taxon>Dikarya</taxon>
        <taxon>Basidiomycota</taxon>
        <taxon>Agaricomycotina</taxon>
        <taxon>Agaricomycetes</taxon>
        <taxon>Agaricomycetidae</taxon>
        <taxon>Agaricales</taxon>
        <taxon>Marasmiineae</taxon>
        <taxon>Mycenaceae</taxon>
        <taxon>Mycena</taxon>
    </lineage>
</organism>
<dbReference type="SUPFAM" id="SSF140996">
    <property type="entry name" value="Hermes dimerisation domain"/>
    <property type="match status" value="1"/>
</dbReference>
<sequence>KTLNPIYYFFEKVDCAADGLQMHLQSHFLAHYRLFKVLSGRGGPPTEVELALARGSTPMTPETAAQYLERLDAISNSIKDMFKKQAAASEASETRHPRFEDLLAKWVAACDQPFSVVDGVEFRELLKYAHHPAPTELKIPSSRSIKNRIGAMEEEMIAGLTRLFEVGCDFTLV</sequence>
<keyword evidence="2" id="KW-1185">Reference proteome</keyword>